<gene>
    <name evidence="1" type="ORF">GBZ86_13400</name>
</gene>
<accession>A0A6I1MPK5</accession>
<evidence type="ECO:0000313" key="1">
    <source>
        <dbReference type="EMBL" id="MPQ44733.1"/>
    </source>
</evidence>
<organism evidence="1 2">
    <name type="scientific">Clostridium tarantellae</name>
    <dbReference type="NCBI Taxonomy" id="39493"/>
    <lineage>
        <taxon>Bacteria</taxon>
        <taxon>Bacillati</taxon>
        <taxon>Bacillota</taxon>
        <taxon>Clostridia</taxon>
        <taxon>Eubacteriales</taxon>
        <taxon>Clostridiaceae</taxon>
        <taxon>Clostridium</taxon>
    </lineage>
</organism>
<proteinExistence type="predicted"/>
<comment type="caution">
    <text evidence="1">The sequence shown here is derived from an EMBL/GenBank/DDBJ whole genome shotgun (WGS) entry which is preliminary data.</text>
</comment>
<name>A0A6I1MPK5_9CLOT</name>
<evidence type="ECO:0000313" key="2">
    <source>
        <dbReference type="Proteomes" id="UP000430345"/>
    </source>
</evidence>
<dbReference type="RefSeq" id="WP_152891450.1">
    <property type="nucleotide sequence ID" value="NZ_WHJC01000296.1"/>
</dbReference>
<dbReference type="AlphaFoldDB" id="A0A6I1MPK5"/>
<keyword evidence="2" id="KW-1185">Reference proteome</keyword>
<dbReference type="EMBL" id="WHJC01000296">
    <property type="protein sequence ID" value="MPQ44733.1"/>
    <property type="molecule type" value="Genomic_DNA"/>
</dbReference>
<sequence>MNKLNLFIENLCGIFSNDKQIEFEKKKGKIEHPKAKHINGICNSKIKNLPKNFKGYFIIEESYYEKKFEHKKNLKIKKDSVKTIEPHLFLFTENEKGKIVLNSYEIPSDIAKQDFRNDNKHLELDYNELNLSKKFTPIIYNETKDGEFVGEGESDFAPGVKFILKEKILKDILIVSEILKKDGHIIFGWEDPIIYIKE</sequence>
<protein>
    <submittedName>
        <fullName evidence="1">Uncharacterized protein</fullName>
    </submittedName>
</protein>
<dbReference type="Proteomes" id="UP000430345">
    <property type="component" value="Unassembled WGS sequence"/>
</dbReference>
<dbReference type="OrthoDB" id="3196946at2"/>
<reference evidence="1 2" key="1">
    <citation type="submission" date="2019-10" db="EMBL/GenBank/DDBJ databases">
        <title>The Genome Sequence of Clostridium tarantellae Isolated from Fish Brain.</title>
        <authorList>
            <person name="Bano L."/>
            <person name="Kiel M."/>
            <person name="Sales G."/>
            <person name="Doxey A.C."/>
            <person name="Mansfield M.J."/>
            <person name="Schiavone M."/>
            <person name="Rossetto O."/>
            <person name="Pirazzini M."/>
            <person name="Dobrindt U."/>
            <person name="Montecucco C."/>
        </authorList>
    </citation>
    <scope>NUCLEOTIDE SEQUENCE [LARGE SCALE GENOMIC DNA]</scope>
    <source>
        <strain evidence="1 2">DSM 3997</strain>
    </source>
</reference>